<evidence type="ECO:0000313" key="1">
    <source>
        <dbReference type="EMBL" id="GFO22281.1"/>
    </source>
</evidence>
<dbReference type="Proteomes" id="UP000735302">
    <property type="component" value="Unassembled WGS sequence"/>
</dbReference>
<organism evidence="1 2">
    <name type="scientific">Plakobranchus ocellatus</name>
    <dbReference type="NCBI Taxonomy" id="259542"/>
    <lineage>
        <taxon>Eukaryota</taxon>
        <taxon>Metazoa</taxon>
        <taxon>Spiralia</taxon>
        <taxon>Lophotrochozoa</taxon>
        <taxon>Mollusca</taxon>
        <taxon>Gastropoda</taxon>
        <taxon>Heterobranchia</taxon>
        <taxon>Euthyneura</taxon>
        <taxon>Panpulmonata</taxon>
        <taxon>Sacoglossa</taxon>
        <taxon>Placobranchoidea</taxon>
        <taxon>Plakobranchidae</taxon>
        <taxon>Plakobranchus</taxon>
    </lineage>
</organism>
<name>A0AAV4BP94_9GAST</name>
<accession>A0AAV4BP94</accession>
<proteinExistence type="predicted"/>
<comment type="caution">
    <text evidence="1">The sequence shown here is derived from an EMBL/GenBank/DDBJ whole genome shotgun (WGS) entry which is preliminary data.</text>
</comment>
<keyword evidence="2" id="KW-1185">Reference proteome</keyword>
<sequence length="115" mass="12779">MKTLFMVHVFTPTQTYALTSPIFSLTSFNSRSGSFSLSLSASGTEIYFIFCLRHASHSESSATWSAHFNRCSPGFRNPSTLDVDFVSVTVGLLVQLENDSAYEEEATYSFEELPV</sequence>
<reference evidence="1 2" key="1">
    <citation type="journal article" date="2021" name="Elife">
        <title>Chloroplast acquisition without the gene transfer in kleptoplastic sea slugs, Plakobranchus ocellatus.</title>
        <authorList>
            <person name="Maeda T."/>
            <person name="Takahashi S."/>
            <person name="Yoshida T."/>
            <person name="Shimamura S."/>
            <person name="Takaki Y."/>
            <person name="Nagai Y."/>
            <person name="Toyoda A."/>
            <person name="Suzuki Y."/>
            <person name="Arimoto A."/>
            <person name="Ishii H."/>
            <person name="Satoh N."/>
            <person name="Nishiyama T."/>
            <person name="Hasebe M."/>
            <person name="Maruyama T."/>
            <person name="Minagawa J."/>
            <person name="Obokata J."/>
            <person name="Shigenobu S."/>
        </authorList>
    </citation>
    <scope>NUCLEOTIDE SEQUENCE [LARGE SCALE GENOMIC DNA]</scope>
</reference>
<dbReference type="AlphaFoldDB" id="A0AAV4BP94"/>
<evidence type="ECO:0000313" key="2">
    <source>
        <dbReference type="Proteomes" id="UP000735302"/>
    </source>
</evidence>
<dbReference type="EMBL" id="BLXT01005367">
    <property type="protein sequence ID" value="GFO22281.1"/>
    <property type="molecule type" value="Genomic_DNA"/>
</dbReference>
<protein>
    <submittedName>
        <fullName evidence="1">Uncharacterized protein</fullName>
    </submittedName>
</protein>
<gene>
    <name evidence="1" type="ORF">PoB_004878600</name>
</gene>